<accession>A0A8S5SH93</accession>
<protein>
    <submittedName>
        <fullName evidence="1">Uncharacterized protein</fullName>
    </submittedName>
</protein>
<proteinExistence type="predicted"/>
<sequence>MTIIYYHNMYKIELNQQNKGDDSHEKICTAKPYISIYYI</sequence>
<dbReference type="EMBL" id="BK032595">
    <property type="protein sequence ID" value="DAF50385.1"/>
    <property type="molecule type" value="Genomic_DNA"/>
</dbReference>
<name>A0A8S5SH93_9CAUD</name>
<organism evidence="1">
    <name type="scientific">Siphoviridae sp. ctBCr48</name>
    <dbReference type="NCBI Taxonomy" id="2827802"/>
    <lineage>
        <taxon>Viruses</taxon>
        <taxon>Duplodnaviria</taxon>
        <taxon>Heunggongvirae</taxon>
        <taxon>Uroviricota</taxon>
        <taxon>Caudoviricetes</taxon>
    </lineage>
</organism>
<evidence type="ECO:0000313" key="1">
    <source>
        <dbReference type="EMBL" id="DAF50385.1"/>
    </source>
</evidence>
<reference evidence="1" key="1">
    <citation type="journal article" date="2021" name="Proc. Natl. Acad. Sci. U.S.A.">
        <title>A Catalog of Tens of Thousands of Viruses from Human Metagenomes Reveals Hidden Associations with Chronic Diseases.</title>
        <authorList>
            <person name="Tisza M.J."/>
            <person name="Buck C.B."/>
        </authorList>
    </citation>
    <scope>NUCLEOTIDE SEQUENCE</scope>
    <source>
        <strain evidence="1">CtBCr48</strain>
    </source>
</reference>